<comment type="caution">
    <text evidence="1">The sequence shown here is derived from an EMBL/GenBank/DDBJ whole genome shotgun (WGS) entry which is preliminary data.</text>
</comment>
<evidence type="ECO:0000313" key="1">
    <source>
        <dbReference type="EMBL" id="PZR08646.1"/>
    </source>
</evidence>
<dbReference type="EMBL" id="QFQP01000024">
    <property type="protein sequence ID" value="PZR08646.1"/>
    <property type="molecule type" value="Genomic_DNA"/>
</dbReference>
<sequence>MKTSARWFSQRMKREATLVRWGTYGQPVLLFPTAGGDAEEIERFLMIKVLSPLIDAGKIKVYSCDSVAGLAMVQKEGTPGHRQWLLNQFHQYVRHEVVPAIRKDCNKDDIEIIAAGASIGAFHAAAVICRFPDVFSRAICMSGTFDIRRFMSSERFGDDYWVSSPLHFVPTLSGPHLDKLRQRFILIPSGEGKAEDINESWNLARVLGSKGIPNRVDSWGKETPHDWMTWRDMLPKYLGQWVG</sequence>
<name>A0A2W5T8E5_9BACT</name>
<organism evidence="1 2">
    <name type="scientific">Archangium gephyra</name>
    <dbReference type="NCBI Taxonomy" id="48"/>
    <lineage>
        <taxon>Bacteria</taxon>
        <taxon>Pseudomonadati</taxon>
        <taxon>Myxococcota</taxon>
        <taxon>Myxococcia</taxon>
        <taxon>Myxococcales</taxon>
        <taxon>Cystobacterineae</taxon>
        <taxon>Archangiaceae</taxon>
        <taxon>Archangium</taxon>
    </lineage>
</organism>
<dbReference type="SUPFAM" id="SSF53474">
    <property type="entry name" value="alpha/beta-Hydrolases"/>
    <property type="match status" value="1"/>
</dbReference>
<reference evidence="1 2" key="1">
    <citation type="submission" date="2017-08" db="EMBL/GenBank/DDBJ databases">
        <title>Infants hospitalized years apart are colonized by the same room-sourced microbial strains.</title>
        <authorList>
            <person name="Brooks B."/>
            <person name="Olm M.R."/>
            <person name="Firek B.A."/>
            <person name="Baker R."/>
            <person name="Thomas B.C."/>
            <person name="Morowitz M.J."/>
            <person name="Banfield J.F."/>
        </authorList>
    </citation>
    <scope>NUCLEOTIDE SEQUENCE [LARGE SCALE GENOMIC DNA]</scope>
    <source>
        <strain evidence="1">S2_003_000_R2_14</strain>
    </source>
</reference>
<evidence type="ECO:0008006" key="3">
    <source>
        <dbReference type="Google" id="ProtNLM"/>
    </source>
</evidence>
<gene>
    <name evidence="1" type="ORF">DI536_24390</name>
</gene>
<accession>A0A2W5T8E5</accession>
<dbReference type="InterPro" id="IPR050583">
    <property type="entry name" value="Mycobacterial_A85_antigen"/>
</dbReference>
<dbReference type="InterPro" id="IPR029058">
    <property type="entry name" value="AB_hydrolase_fold"/>
</dbReference>
<dbReference type="AlphaFoldDB" id="A0A2W5T8E5"/>
<dbReference type="PANTHER" id="PTHR48098:SF3">
    <property type="entry name" value="IRON(III) ENTEROBACTIN ESTERASE"/>
    <property type="match status" value="1"/>
</dbReference>
<dbReference type="PANTHER" id="PTHR48098">
    <property type="entry name" value="ENTEROCHELIN ESTERASE-RELATED"/>
    <property type="match status" value="1"/>
</dbReference>
<dbReference type="Gene3D" id="3.40.50.1820">
    <property type="entry name" value="alpha/beta hydrolase"/>
    <property type="match status" value="1"/>
</dbReference>
<dbReference type="Proteomes" id="UP000249061">
    <property type="component" value="Unassembled WGS sequence"/>
</dbReference>
<dbReference type="InterPro" id="IPR000801">
    <property type="entry name" value="Esterase-like"/>
</dbReference>
<dbReference type="Pfam" id="PF00756">
    <property type="entry name" value="Esterase"/>
    <property type="match status" value="1"/>
</dbReference>
<evidence type="ECO:0000313" key="2">
    <source>
        <dbReference type="Proteomes" id="UP000249061"/>
    </source>
</evidence>
<protein>
    <recommendedName>
        <fullName evidence="3">Esterase</fullName>
    </recommendedName>
</protein>
<proteinExistence type="predicted"/>